<accession>A0A1E4TDF2</accession>
<dbReference type="EMBL" id="KV453843">
    <property type="protein sequence ID" value="ODV89792.1"/>
    <property type="molecule type" value="Genomic_DNA"/>
</dbReference>
<evidence type="ECO:0008006" key="4">
    <source>
        <dbReference type="Google" id="ProtNLM"/>
    </source>
</evidence>
<keyword evidence="3" id="KW-1185">Reference proteome</keyword>
<reference evidence="3" key="1">
    <citation type="submission" date="2016-02" db="EMBL/GenBank/DDBJ databases">
        <title>Comparative genomics of biotechnologically important yeasts.</title>
        <authorList>
            <consortium name="DOE Joint Genome Institute"/>
            <person name="Riley R."/>
            <person name="Haridas S."/>
            <person name="Wolfe K.H."/>
            <person name="Lopes M.R."/>
            <person name="Hittinger C.T."/>
            <person name="Goker M."/>
            <person name="Salamov A."/>
            <person name="Wisecaver J."/>
            <person name="Long T.M."/>
            <person name="Aerts A.L."/>
            <person name="Barry K."/>
            <person name="Choi C."/>
            <person name="Clum A."/>
            <person name="Coughlan A.Y."/>
            <person name="Deshpande S."/>
            <person name="Douglass A.P."/>
            <person name="Hanson S.J."/>
            <person name="Klenk H.-P."/>
            <person name="Labutti K."/>
            <person name="Lapidus A."/>
            <person name="Lindquist E."/>
            <person name="Lipzen A."/>
            <person name="Meier-Kolthoff J.P."/>
            <person name="Ohm R.A."/>
            <person name="Otillar R.P."/>
            <person name="Pangilinan J."/>
            <person name="Peng Y."/>
            <person name="Rokas A."/>
            <person name="Rosa C.A."/>
            <person name="Scheuner C."/>
            <person name="Sibirny A.A."/>
            <person name="Slot J.C."/>
            <person name="Stielow J.B."/>
            <person name="Sun H."/>
            <person name="Kurtzman C.P."/>
            <person name="Blackwell M."/>
            <person name="Jeffries T.W."/>
            <person name="Grigoriev I.V."/>
        </authorList>
    </citation>
    <scope>NUCLEOTIDE SEQUENCE [LARGE SCALE GENOMIC DNA]</scope>
    <source>
        <strain evidence="3">NRRL Y-17796</strain>
    </source>
</reference>
<dbReference type="Proteomes" id="UP000095023">
    <property type="component" value="Unassembled WGS sequence"/>
</dbReference>
<feature type="region of interest" description="Disordered" evidence="1">
    <location>
        <begin position="1"/>
        <end position="67"/>
    </location>
</feature>
<sequence length="82" mass="9305">MARSGSFSNESLPKNYGKATEYVPTTVKKNGAGRGNWGRPGEELEDVDYPISYAHPRRRSNSSTERLDFKSKFEVDDVFDEE</sequence>
<evidence type="ECO:0000256" key="1">
    <source>
        <dbReference type="SAM" id="MobiDB-lite"/>
    </source>
</evidence>
<evidence type="ECO:0000313" key="3">
    <source>
        <dbReference type="Proteomes" id="UP000095023"/>
    </source>
</evidence>
<feature type="compositionally biased region" description="Polar residues" evidence="1">
    <location>
        <begin position="1"/>
        <end position="12"/>
    </location>
</feature>
<dbReference type="OrthoDB" id="2122308at2759"/>
<name>A0A1E4TDF2_9ASCO</name>
<dbReference type="AlphaFoldDB" id="A0A1E4TDF2"/>
<evidence type="ECO:0000313" key="2">
    <source>
        <dbReference type="EMBL" id="ODV89792.1"/>
    </source>
</evidence>
<organism evidence="2 3">
    <name type="scientific">Tortispora caseinolytica NRRL Y-17796</name>
    <dbReference type="NCBI Taxonomy" id="767744"/>
    <lineage>
        <taxon>Eukaryota</taxon>
        <taxon>Fungi</taxon>
        <taxon>Dikarya</taxon>
        <taxon>Ascomycota</taxon>
        <taxon>Saccharomycotina</taxon>
        <taxon>Trigonopsidomycetes</taxon>
        <taxon>Trigonopsidales</taxon>
        <taxon>Trigonopsidaceae</taxon>
        <taxon>Tortispora</taxon>
    </lineage>
</organism>
<gene>
    <name evidence="2" type="ORF">CANCADRAFT_32936</name>
</gene>
<proteinExistence type="predicted"/>
<protein>
    <recommendedName>
        <fullName evidence="4">Hyaluronan/mRNA-binding protein domain-containing protein</fullName>
    </recommendedName>
</protein>